<proteinExistence type="predicted"/>
<evidence type="ECO:0000313" key="2">
    <source>
        <dbReference type="EMBL" id="WDE95642.1"/>
    </source>
</evidence>
<dbReference type="EMBL" id="CP117811">
    <property type="protein sequence ID" value="WDE95642.1"/>
    <property type="molecule type" value="Genomic_DNA"/>
</dbReference>
<reference evidence="2 3" key="1">
    <citation type="submission" date="2023-02" db="EMBL/GenBank/DDBJ databases">
        <title>Genome sequence of Lentisphaera profundi SAORIC-696.</title>
        <authorList>
            <person name="Kim e."/>
            <person name="Cho J.-C."/>
            <person name="Choi A."/>
            <person name="Kang I."/>
        </authorList>
    </citation>
    <scope>NUCLEOTIDE SEQUENCE [LARGE SCALE GENOMIC DNA]</scope>
    <source>
        <strain evidence="2 3">SAORIC-696</strain>
    </source>
</reference>
<dbReference type="Pfam" id="PF17761">
    <property type="entry name" value="DUF1016_N"/>
    <property type="match status" value="1"/>
</dbReference>
<name>A0ABY7VNX3_9BACT</name>
<gene>
    <name evidence="2" type="ORF">PQO03_07895</name>
</gene>
<organism evidence="2 3">
    <name type="scientific">Lentisphaera profundi</name>
    <dbReference type="NCBI Taxonomy" id="1658616"/>
    <lineage>
        <taxon>Bacteria</taxon>
        <taxon>Pseudomonadati</taxon>
        <taxon>Lentisphaerota</taxon>
        <taxon>Lentisphaeria</taxon>
        <taxon>Lentisphaerales</taxon>
        <taxon>Lentisphaeraceae</taxon>
        <taxon>Lentisphaera</taxon>
    </lineage>
</organism>
<protein>
    <submittedName>
        <fullName evidence="2">DUF1016 N-terminal domain-containing protein</fullName>
    </submittedName>
</protein>
<feature type="domain" description="YhcG N-terminal" evidence="1">
    <location>
        <begin position="49"/>
        <end position="165"/>
    </location>
</feature>
<dbReference type="RefSeq" id="WP_274149346.1">
    <property type="nucleotide sequence ID" value="NZ_CP117811.1"/>
</dbReference>
<evidence type="ECO:0000313" key="3">
    <source>
        <dbReference type="Proteomes" id="UP001214250"/>
    </source>
</evidence>
<evidence type="ECO:0000259" key="1">
    <source>
        <dbReference type="Pfam" id="PF17761"/>
    </source>
</evidence>
<keyword evidence="3" id="KW-1185">Reference proteome</keyword>
<dbReference type="Proteomes" id="UP001214250">
    <property type="component" value="Chromosome 1"/>
</dbReference>
<accession>A0ABY7VNX3</accession>
<sequence length="169" mass="19231">MDPDLFNLSGLPDPQENAPEEEAISMTDLLDQLYSDVSAMVNNEETDPKSVEVAWFTGEKVRKVLGFIQSSPKAPEALQELTKHLEEITKGKITPENTLDYVRFAETCPDIQIVSRLSEHLQLAHFLTISALDDDMHRVFYSEKCFSEKWTVEALKSAISKKNFESEYE</sequence>
<dbReference type="InterPro" id="IPR041527">
    <property type="entry name" value="YhcG_N"/>
</dbReference>